<keyword evidence="2" id="KW-1185">Reference proteome</keyword>
<gene>
    <name evidence="1" type="ORF">CLUMA_CG009337</name>
</gene>
<reference evidence="1 2" key="1">
    <citation type="submission" date="2015-04" db="EMBL/GenBank/DDBJ databases">
        <authorList>
            <person name="Syromyatnikov M.Y."/>
            <person name="Popov V.N."/>
        </authorList>
    </citation>
    <scope>NUCLEOTIDE SEQUENCE [LARGE SCALE GENOMIC DNA]</scope>
</reference>
<accession>A0A1J1I6S4</accession>
<name>A0A1J1I6S4_9DIPT</name>
<dbReference type="AlphaFoldDB" id="A0A1J1I6S4"/>
<dbReference type="OrthoDB" id="10517575at2759"/>
<organism evidence="1 2">
    <name type="scientific">Clunio marinus</name>
    <dbReference type="NCBI Taxonomy" id="568069"/>
    <lineage>
        <taxon>Eukaryota</taxon>
        <taxon>Metazoa</taxon>
        <taxon>Ecdysozoa</taxon>
        <taxon>Arthropoda</taxon>
        <taxon>Hexapoda</taxon>
        <taxon>Insecta</taxon>
        <taxon>Pterygota</taxon>
        <taxon>Neoptera</taxon>
        <taxon>Endopterygota</taxon>
        <taxon>Diptera</taxon>
        <taxon>Nematocera</taxon>
        <taxon>Chironomoidea</taxon>
        <taxon>Chironomidae</taxon>
        <taxon>Clunio</taxon>
    </lineage>
</organism>
<dbReference type="EMBL" id="CVRI01000043">
    <property type="protein sequence ID" value="CRK95891.1"/>
    <property type="molecule type" value="Genomic_DNA"/>
</dbReference>
<evidence type="ECO:0000313" key="1">
    <source>
        <dbReference type="EMBL" id="CRK95891.1"/>
    </source>
</evidence>
<proteinExistence type="predicted"/>
<protein>
    <submittedName>
        <fullName evidence="1">CLUMA_CG009337, isoform A</fullName>
    </submittedName>
</protein>
<sequence>MYSEIDDLIQKNRSIEEDLKVFGLDKIEPLNFNHQNYSEWQQYEKEIRLSDVKVDVHKIQNQHKKLVEDLSKSQNSIKLLNECLATKVNESEIDKLSAQRKARIKKLESKQTQIDDFLLTLIKKI</sequence>
<dbReference type="Proteomes" id="UP000183832">
    <property type="component" value="Unassembled WGS sequence"/>
</dbReference>
<evidence type="ECO:0000313" key="2">
    <source>
        <dbReference type="Proteomes" id="UP000183832"/>
    </source>
</evidence>